<sequence>MSRTKQSYCRAPPSDPHMARLQQWVGLGDCWVSPPSVINAKTLDKIRMSGLGQYYLYTPTLETTKHTLECDQHKSPQKVSTRNLKKRERALCQCLARGGTIGDATLLIMLGGQSFVRPTHPSPTSRSKGKAATSNSDDSSSKVGQPLDITRLVSLLPTDAWPVRIGPGKILVHNLTCGLQVGLQIRP</sequence>
<accession>A0A803PKW3</accession>
<reference evidence="2" key="2">
    <citation type="submission" date="2021-03" db="UniProtKB">
        <authorList>
            <consortium name="EnsemblPlants"/>
        </authorList>
    </citation>
    <scope>IDENTIFICATION</scope>
</reference>
<dbReference type="Proteomes" id="UP000596661">
    <property type="component" value="Chromosome 5"/>
</dbReference>
<evidence type="ECO:0000256" key="1">
    <source>
        <dbReference type="SAM" id="MobiDB-lite"/>
    </source>
</evidence>
<name>A0A803PKW3_CANSA</name>
<feature type="compositionally biased region" description="Polar residues" evidence="1">
    <location>
        <begin position="122"/>
        <end position="143"/>
    </location>
</feature>
<dbReference type="AlphaFoldDB" id="A0A803PKW3"/>
<feature type="region of interest" description="Disordered" evidence="1">
    <location>
        <begin position="117"/>
        <end position="143"/>
    </location>
</feature>
<evidence type="ECO:0000313" key="2">
    <source>
        <dbReference type="EnsemblPlants" id="cds.evm.model.05.1322"/>
    </source>
</evidence>
<evidence type="ECO:0000313" key="3">
    <source>
        <dbReference type="Proteomes" id="UP000596661"/>
    </source>
</evidence>
<dbReference type="EMBL" id="UZAU01000525">
    <property type="status" value="NOT_ANNOTATED_CDS"/>
    <property type="molecule type" value="Genomic_DNA"/>
</dbReference>
<reference evidence="2" key="1">
    <citation type="submission" date="2018-11" db="EMBL/GenBank/DDBJ databases">
        <authorList>
            <person name="Grassa J C."/>
        </authorList>
    </citation>
    <scope>NUCLEOTIDE SEQUENCE [LARGE SCALE GENOMIC DNA]</scope>
</reference>
<dbReference type="Gramene" id="evm.model.05.1322">
    <property type="protein sequence ID" value="cds.evm.model.05.1322"/>
    <property type="gene ID" value="evm.TU.05.1322"/>
</dbReference>
<keyword evidence="3" id="KW-1185">Reference proteome</keyword>
<proteinExistence type="predicted"/>
<organism evidence="2 3">
    <name type="scientific">Cannabis sativa</name>
    <name type="common">Hemp</name>
    <name type="synonym">Marijuana</name>
    <dbReference type="NCBI Taxonomy" id="3483"/>
    <lineage>
        <taxon>Eukaryota</taxon>
        <taxon>Viridiplantae</taxon>
        <taxon>Streptophyta</taxon>
        <taxon>Embryophyta</taxon>
        <taxon>Tracheophyta</taxon>
        <taxon>Spermatophyta</taxon>
        <taxon>Magnoliopsida</taxon>
        <taxon>eudicotyledons</taxon>
        <taxon>Gunneridae</taxon>
        <taxon>Pentapetalae</taxon>
        <taxon>rosids</taxon>
        <taxon>fabids</taxon>
        <taxon>Rosales</taxon>
        <taxon>Cannabaceae</taxon>
        <taxon>Cannabis</taxon>
    </lineage>
</organism>
<protein>
    <submittedName>
        <fullName evidence="2">Uncharacterized protein</fullName>
    </submittedName>
</protein>
<dbReference type="EnsemblPlants" id="evm.model.05.1322">
    <property type="protein sequence ID" value="cds.evm.model.05.1322"/>
    <property type="gene ID" value="evm.TU.05.1322"/>
</dbReference>